<comment type="caution">
    <text evidence="2">The sequence shown here is derived from an EMBL/GenBank/DDBJ whole genome shotgun (WGS) entry which is preliminary data.</text>
</comment>
<dbReference type="Gene3D" id="1.20.141.10">
    <property type="entry name" value="Chitosanase, subunit A, domain 1"/>
    <property type="match status" value="1"/>
</dbReference>
<dbReference type="GO" id="GO:0016787">
    <property type="term" value="F:hydrolase activity"/>
    <property type="evidence" value="ECO:0007669"/>
    <property type="project" value="UniProtKB-KW"/>
</dbReference>
<protein>
    <submittedName>
        <fullName evidence="2">Glycoside hydrolase family 108 protein</fullName>
    </submittedName>
</protein>
<evidence type="ECO:0000259" key="1">
    <source>
        <dbReference type="Pfam" id="PF05838"/>
    </source>
</evidence>
<organism evidence="2 3">
    <name type="scientific">Caulobacter hibisci</name>
    <dbReference type="NCBI Taxonomy" id="2035993"/>
    <lineage>
        <taxon>Bacteria</taxon>
        <taxon>Pseudomonadati</taxon>
        <taxon>Pseudomonadota</taxon>
        <taxon>Alphaproteobacteria</taxon>
        <taxon>Caulobacterales</taxon>
        <taxon>Caulobacteraceae</taxon>
        <taxon>Caulobacter</taxon>
    </lineage>
</organism>
<proteinExistence type="predicted"/>
<gene>
    <name evidence="2" type="ORF">I4Q42_12390</name>
</gene>
<name>A0ABS0SXX3_9CAUL</name>
<feature type="domain" description="TtsA-like Glycoside hydrolase family 108" evidence="1">
    <location>
        <begin position="8"/>
        <end position="82"/>
    </location>
</feature>
<keyword evidence="2" id="KW-0378">Hydrolase</keyword>
<dbReference type="InterPro" id="IPR023346">
    <property type="entry name" value="Lysozyme-like_dom_sf"/>
</dbReference>
<evidence type="ECO:0000313" key="2">
    <source>
        <dbReference type="EMBL" id="MBI1684468.1"/>
    </source>
</evidence>
<reference evidence="2 3" key="1">
    <citation type="submission" date="2020-11" db="EMBL/GenBank/DDBJ databases">
        <title>genome sequence of strain KACC 18849.</title>
        <authorList>
            <person name="Gao J."/>
            <person name="Zhang X."/>
        </authorList>
    </citation>
    <scope>NUCLEOTIDE SEQUENCE [LARGE SCALE GENOMIC DNA]</scope>
    <source>
        <strain evidence="2 3">KACC 18849</strain>
    </source>
</reference>
<keyword evidence="3" id="KW-1185">Reference proteome</keyword>
<dbReference type="SUPFAM" id="SSF53955">
    <property type="entry name" value="Lysozyme-like"/>
    <property type="match status" value="1"/>
</dbReference>
<dbReference type="Proteomes" id="UP000639859">
    <property type="component" value="Unassembled WGS sequence"/>
</dbReference>
<dbReference type="InterPro" id="IPR008565">
    <property type="entry name" value="TtsA-like_GH18_dom"/>
</dbReference>
<accession>A0ABS0SXX3</accession>
<dbReference type="EMBL" id="JADWOX010000007">
    <property type="protein sequence ID" value="MBI1684468.1"/>
    <property type="molecule type" value="Genomic_DNA"/>
</dbReference>
<evidence type="ECO:0000313" key="3">
    <source>
        <dbReference type="Proteomes" id="UP000639859"/>
    </source>
</evidence>
<dbReference type="CDD" id="cd13926">
    <property type="entry name" value="N-acetylmuramidase_GH108"/>
    <property type="match status" value="1"/>
</dbReference>
<dbReference type="Pfam" id="PF05838">
    <property type="entry name" value="Glyco_hydro_108"/>
    <property type="match status" value="1"/>
</dbReference>
<sequence>MTFDAAFEILIGHEGGYVNDPRDPGGETKFGISKRSYPNEDIKALSLARAKAIYYDDFWRAAGCDKVAGLAFDLFDTAVNSGVRRAVEILQEAVGARTDAVLGPKTLAAALAFSPDAARRRFNAIRLRFMTDLPIWSSFGKGWARRVADNLMRE</sequence>